<dbReference type="InterPro" id="IPR025419">
    <property type="entry name" value="DUF4142"/>
</dbReference>
<proteinExistence type="predicted"/>
<dbReference type="InterPro" id="IPR012347">
    <property type="entry name" value="Ferritin-like"/>
</dbReference>
<dbReference type="Proteomes" id="UP000659698">
    <property type="component" value="Unassembled WGS sequence"/>
</dbReference>
<keyword evidence="3" id="KW-1185">Reference proteome</keyword>
<dbReference type="PANTHER" id="PTHR38593:SF1">
    <property type="entry name" value="BLR2558 PROTEIN"/>
    <property type="match status" value="1"/>
</dbReference>
<name>A0ABR6VW76_9BACT</name>
<dbReference type="RefSeq" id="WP_186639137.1">
    <property type="nucleotide sequence ID" value="NZ_JACOAF010000031.1"/>
</dbReference>
<dbReference type="PANTHER" id="PTHR38593">
    <property type="entry name" value="BLR2558 PROTEIN"/>
    <property type="match status" value="1"/>
</dbReference>
<dbReference type="EMBL" id="JACOAF010000031">
    <property type="protein sequence ID" value="MBC3540861.1"/>
    <property type="molecule type" value="Genomic_DNA"/>
</dbReference>
<feature type="domain" description="DUF4142" evidence="1">
    <location>
        <begin position="53"/>
        <end position="184"/>
    </location>
</feature>
<accession>A0ABR6VW76</accession>
<evidence type="ECO:0000313" key="3">
    <source>
        <dbReference type="Proteomes" id="UP000659698"/>
    </source>
</evidence>
<dbReference type="Gene3D" id="1.20.1260.10">
    <property type="match status" value="1"/>
</dbReference>
<dbReference type="Pfam" id="PF13628">
    <property type="entry name" value="DUF4142"/>
    <property type="match status" value="1"/>
</dbReference>
<sequence length="192" mass="20871">MKNHLFYLLLAVSVSLVSGCGGSSSEATSVDAAGKHNEELLESTGKDEKGGWFVAEAASGGLFEVELGRLASSKASDPRVKQFGQLMLDHHTQTNAQLKQIADLKNLIVPTSLGEEHQETFNAIMSNSGAAFDKAYMEAMVKDHKETIDKFEEMSEEGKDMELRAFAGKALPTLRAHLSQAEQLEDDLNAKQ</sequence>
<evidence type="ECO:0000259" key="1">
    <source>
        <dbReference type="Pfam" id="PF13628"/>
    </source>
</evidence>
<dbReference type="PROSITE" id="PS51257">
    <property type="entry name" value="PROKAR_LIPOPROTEIN"/>
    <property type="match status" value="1"/>
</dbReference>
<organism evidence="2 3">
    <name type="scientific">Rufibacter sediminis</name>
    <dbReference type="NCBI Taxonomy" id="2762756"/>
    <lineage>
        <taxon>Bacteria</taxon>
        <taxon>Pseudomonadati</taxon>
        <taxon>Bacteroidota</taxon>
        <taxon>Cytophagia</taxon>
        <taxon>Cytophagales</taxon>
        <taxon>Hymenobacteraceae</taxon>
        <taxon>Rufibacter</taxon>
    </lineage>
</organism>
<evidence type="ECO:0000313" key="2">
    <source>
        <dbReference type="EMBL" id="MBC3540861.1"/>
    </source>
</evidence>
<protein>
    <submittedName>
        <fullName evidence="2">DUF4142 domain-containing protein</fullName>
    </submittedName>
</protein>
<reference evidence="2 3" key="1">
    <citation type="journal article" date="2019" name="Int. J. Syst. Evol. Microbiol.">
        <title>Rufibacter sediminis sp. nov., isolated from freshwater lake sediment.</title>
        <authorList>
            <person name="Qu J.H."/>
            <person name="Zhang L.J."/>
            <person name="Fu Y.H."/>
            <person name="Li H.F."/>
        </authorList>
    </citation>
    <scope>NUCLEOTIDE SEQUENCE [LARGE SCALE GENOMIC DNA]</scope>
    <source>
        <strain evidence="2 3">H-1</strain>
    </source>
</reference>
<gene>
    <name evidence="2" type="ORF">H7U12_14295</name>
</gene>
<comment type="caution">
    <text evidence="2">The sequence shown here is derived from an EMBL/GenBank/DDBJ whole genome shotgun (WGS) entry which is preliminary data.</text>
</comment>